<organism evidence="1 2">
    <name type="scientific">Streptantibioticus rubrisoli</name>
    <dbReference type="NCBI Taxonomy" id="1387313"/>
    <lineage>
        <taxon>Bacteria</taxon>
        <taxon>Bacillati</taxon>
        <taxon>Actinomycetota</taxon>
        <taxon>Actinomycetes</taxon>
        <taxon>Kitasatosporales</taxon>
        <taxon>Streptomycetaceae</taxon>
        <taxon>Streptantibioticus</taxon>
    </lineage>
</organism>
<comment type="caution">
    <text evidence="1">The sequence shown here is derived from an EMBL/GenBank/DDBJ whole genome shotgun (WGS) entry which is preliminary data.</text>
</comment>
<dbReference type="RefSeq" id="WP_255931943.1">
    <property type="nucleotide sequence ID" value="NZ_JANFNH010000049.1"/>
</dbReference>
<dbReference type="Proteomes" id="UP001206206">
    <property type="component" value="Unassembled WGS sequence"/>
</dbReference>
<keyword evidence="2" id="KW-1185">Reference proteome</keyword>
<reference evidence="1 2" key="1">
    <citation type="submission" date="2022-06" db="EMBL/GenBank/DDBJ databases">
        <title>Draft genome sequence of type strain Streptomyces rubrisoli DSM 42083.</title>
        <authorList>
            <person name="Duangmal K."/>
            <person name="Klaysubun C."/>
        </authorList>
    </citation>
    <scope>NUCLEOTIDE SEQUENCE [LARGE SCALE GENOMIC DNA]</scope>
    <source>
        <strain evidence="1 2">DSM 42083</strain>
    </source>
</reference>
<name>A0ABT1PK96_9ACTN</name>
<dbReference type="EMBL" id="JANFNH010000049">
    <property type="protein sequence ID" value="MCQ4045791.1"/>
    <property type="molecule type" value="Genomic_DNA"/>
</dbReference>
<accession>A0ABT1PK96</accession>
<gene>
    <name evidence="1" type="ORF">NON19_28095</name>
</gene>
<evidence type="ECO:0000313" key="2">
    <source>
        <dbReference type="Proteomes" id="UP001206206"/>
    </source>
</evidence>
<proteinExistence type="predicted"/>
<protein>
    <submittedName>
        <fullName evidence="1">Uncharacterized protein</fullName>
    </submittedName>
</protein>
<evidence type="ECO:0000313" key="1">
    <source>
        <dbReference type="EMBL" id="MCQ4045791.1"/>
    </source>
</evidence>
<sequence length="322" mass="34555">MAAVSAAGVTVSAAQLERWRRWGLLPRATRTWQGKYGSTCSLPEGSVELATALGRRARRGRGWADLAVLAWMDGAPVKPSVLARSVRHSTRTLLETVHAELEQEMAASPVPEDLRLDPAYEQAEAMARIVEGQRNSGRRVTQRMRTRLRAAGCEVPDNPLNEMLIRMWSAFAEPPDDETAHMWGIALGLTSESPDEMAVMAGLGWLFGRGLMELTGTSGHGLVDLAVQQLLNGEAAATTEEMTRAREEFRSVAAAIVPDGMGVDPGQHAMLAQLVALFSSVWALVCRQLPNGGGLPMVLRAGLDAIGVPIPAHEGLRAALAA</sequence>